<accession>A0AAD7B997</accession>
<gene>
    <name evidence="1" type="ORF">FB45DRAFT_937823</name>
</gene>
<dbReference type="AlphaFoldDB" id="A0AAD7B997"/>
<organism evidence="1 2">
    <name type="scientific">Roridomyces roridus</name>
    <dbReference type="NCBI Taxonomy" id="1738132"/>
    <lineage>
        <taxon>Eukaryota</taxon>
        <taxon>Fungi</taxon>
        <taxon>Dikarya</taxon>
        <taxon>Basidiomycota</taxon>
        <taxon>Agaricomycotina</taxon>
        <taxon>Agaricomycetes</taxon>
        <taxon>Agaricomycetidae</taxon>
        <taxon>Agaricales</taxon>
        <taxon>Marasmiineae</taxon>
        <taxon>Mycenaceae</taxon>
        <taxon>Roridomyces</taxon>
    </lineage>
</organism>
<sequence>MSASLGGLTRKSERRGRLLRSGWPLWDSSAAHGPRDSAAAASPCGSRCFKAIYCDVFVFIVPLPLPRNNFVLQDNETGIWDTLQPLLSRSHKNLTRLEALSLYFDIKREIKDDPSHKSDLALLHRIHQRFSFRLGLTCTSSESAAFAASIANWSLVPGAVECLQRIHPYHHLYCLADIKKESILSCAAFNLIHPYFDTVFLPPPESPTYRPLFGTYPVPPIDDFKNLPHTASCLVSTSVFQDIEPTRCLSMPSVWIRRPGSLAANTPDDLTDTPSEVFNSLASMVPLFVGAAGEDVEQSVEGLNEGLESMTLTQT</sequence>
<comment type="caution">
    <text evidence="1">The sequence shown here is derived from an EMBL/GenBank/DDBJ whole genome shotgun (WGS) entry which is preliminary data.</text>
</comment>
<dbReference type="InterPro" id="IPR036412">
    <property type="entry name" value="HAD-like_sf"/>
</dbReference>
<dbReference type="InterPro" id="IPR023214">
    <property type="entry name" value="HAD_sf"/>
</dbReference>
<protein>
    <submittedName>
        <fullName evidence="1">Uncharacterized protein</fullName>
    </submittedName>
</protein>
<evidence type="ECO:0000313" key="2">
    <source>
        <dbReference type="Proteomes" id="UP001221142"/>
    </source>
</evidence>
<name>A0AAD7B997_9AGAR</name>
<dbReference type="SUPFAM" id="SSF56784">
    <property type="entry name" value="HAD-like"/>
    <property type="match status" value="1"/>
</dbReference>
<reference evidence="1" key="1">
    <citation type="submission" date="2023-03" db="EMBL/GenBank/DDBJ databases">
        <title>Massive genome expansion in bonnet fungi (Mycena s.s.) driven by repeated elements and novel gene families across ecological guilds.</title>
        <authorList>
            <consortium name="Lawrence Berkeley National Laboratory"/>
            <person name="Harder C.B."/>
            <person name="Miyauchi S."/>
            <person name="Viragh M."/>
            <person name="Kuo A."/>
            <person name="Thoen E."/>
            <person name="Andreopoulos B."/>
            <person name="Lu D."/>
            <person name="Skrede I."/>
            <person name="Drula E."/>
            <person name="Henrissat B."/>
            <person name="Morin E."/>
            <person name="Kohler A."/>
            <person name="Barry K."/>
            <person name="LaButti K."/>
            <person name="Morin E."/>
            <person name="Salamov A."/>
            <person name="Lipzen A."/>
            <person name="Mereny Z."/>
            <person name="Hegedus B."/>
            <person name="Baldrian P."/>
            <person name="Stursova M."/>
            <person name="Weitz H."/>
            <person name="Taylor A."/>
            <person name="Grigoriev I.V."/>
            <person name="Nagy L.G."/>
            <person name="Martin F."/>
            <person name="Kauserud H."/>
        </authorList>
    </citation>
    <scope>NUCLEOTIDE SEQUENCE</scope>
    <source>
        <strain evidence="1">9284</strain>
    </source>
</reference>
<dbReference type="Gene3D" id="3.40.50.1000">
    <property type="entry name" value="HAD superfamily/HAD-like"/>
    <property type="match status" value="1"/>
</dbReference>
<dbReference type="Proteomes" id="UP001221142">
    <property type="component" value="Unassembled WGS sequence"/>
</dbReference>
<proteinExistence type="predicted"/>
<dbReference type="EMBL" id="JARKIF010000027">
    <property type="protein sequence ID" value="KAJ7614060.1"/>
    <property type="molecule type" value="Genomic_DNA"/>
</dbReference>
<dbReference type="Gene3D" id="1.10.150.750">
    <property type="match status" value="1"/>
</dbReference>
<evidence type="ECO:0000313" key="1">
    <source>
        <dbReference type="EMBL" id="KAJ7614060.1"/>
    </source>
</evidence>
<keyword evidence="2" id="KW-1185">Reference proteome</keyword>